<sequence>MAYWRSDIRRVRPGVDKEEGSSPSGHYERLLPRRSGQPAIIGGSRGWSEGLSRSCIYPIVVRYGEGISEVEDENNLGHIEEVWTEISHISHSLNEVWQEKLREKEFYLSEWGLIRSTGRLKYPRFGKEWEKTRKTQQEYNIEPPKISNTLKTEKTWSMRIHCARWSYDIIALEIYGSDVHTKTQGKKHQCLGDVLVNDKRFDVYPTSMSYGDLEKGMPAVLVLTGLVLMLLTTSVGSESAQLRFQGQTQFVVNESSRAIVRLVVERVGDPVNVTALVLLQGEDTGDFEATTAAAFLQSSESTKTIFIAVKDDDLPEADESFVFNLRLQSSSNGVTVGTPNTATITILSNDNAFGIISFNSTSIITVEEPRGRGQYVPLTLIREKGTYGTVTVNFEIIGGPNPSIEDLSPERGNITIPPGRAIVVFSIMIQDDKIPEDDEIFTVQLTEAAGGALLNPNRSHLQIKIPRNDAPVRFAKPFVVLPESIGVISLTVTRGRTEDDLLIGSDYRTVSVAYAVITGSGAGSATPVADFVDLQAERIVVFPPGVHETELHFNIRDDNIPEIAESFQVVLLEETLLGDAVLMIPSMVHVTIEPNDKPHGVLSISPYPTQPLIINEDLTQIYEGIIIVRNGGTHGAVSVRWNITRNSMDETLVSADLNPTSGTMRFAEGQMTAVLPLNITQDSLPEMAEVFLLRLIPSSVQGGAEVGEPMEMVFFIQDSDDVYGQFSFHPKENQSIQSQPEGRFLSLSFLREGGTHGEVRLTLTALYIPARPLESSQAREGVLNGTSINSLLFSSGQSRAQLTLPIRNDAFLQNGAQFLIQLDSVQLVNITPPIPSVSPRFGGALNIPLNITPDIANGEIGFTSNQTVVTLEPEYSNSSLITLYLRRDGTDGQAEVFWSLRPTGENRDDLTEDDISPFTGSVKFLSGQSEAVINLSVKADDVPEINEAVILTLDRVETARFVVYFGFNYNFDPNYSFAFFNIDYVYMHPLNASIIGFWQYCDYTLPQEGETVELKVIREQGKLLNQLVRYTVIPSGNTQFYGATGVLEFQPGEREVMVALVAKPDGIPELDETFSVVLSSHSTPASRLGSRRQVNITVRKSDDPYGVIEFIRDDLDFTINESKAMEPHSEPVVQRVREGGVANFTILRAGLANFITTVNYRFEYGDTSPGDFIPLSNDSTLVFDFGEWIKNISFAVTEDDIPETDEPFHVILFNATGDAVVYGQVTATVVIEASDDANGIFSLDSTQKSVEEGRTNNFYILRERGHFGDVTIYWQLFANDTPLEPHQEFLNTSGSIVFRTGEKSKPIVLEAISDKLPEFTEFFELRLMNISGGYPGEGGKLAMKDLNASVLIPFNDDPFGVFAIDPNSLEREVAEDVLLIDDMMDVTSFTVLRQQGTFGDVRVAWEILSGSYPDGLPPMEDLILMASFPQGVELRPHARRHHAGTDALFFSGLPGAYGSISPDTLLQIPQTLAKFTFSVWLMPMPNTDGFIASKGSGNGSIYYGLQVQINESHVTALLHYTTSGSNSTQAAQATASKFVEENSWFHVSVAVEEGIIEFYLDGIPMPGGIKSLKGDAIINDAAPIRIGSNPDGEQRFTGLIQDLRLYTSRLSRSEIHEIHSQPAKIDLRNVSGYLTYRQEEKQKSFVVEVRDDQEEEGEKVFYLQLVAVQGGARLPMPRPSAVLRVMKSDNANGLFGFTGTCIPDISEEGSTISCVVERTRGALDHVYVNYTITQVDSPAELSNASDFANSTGTIHFLPGQRSEVLNLLALNDDLPEVDEHFRVRLVSAESGDGKPGSTPTSGASIDPDSAINNMSIKASDHPYVPVGMITPAPAEAHVTVDEEAGVLILLVARAQGLLGRVMVAYRTSPVSAVGSEDYEDTEGLLDFLPGERVKYINVTIIDNLVPELDKVFIVELYNPNGGANLGAASRITVTIAASDEANGVFQFSADSLAVNGTEPEEGRSTVVLQVIRTFGALSYVLLYWEADASSEGELVYRSGNITFEVGQNVGNIYLIISQDDIPEFDKTFKVHLTNVSHGRFGNETISTLTVLASDDPYGLFVFSDDSRPVRVVESNAVITLTIERRMGQMGKVRVSYRTLRDTYAAPYSTPGIGRASEGNDFVPVLESVMFLEYQNEVNVTLRVLDDEEPERAESVFLELVNVTLVEGLQPRPVTLSPRLGPRNVTVAQVIIEASDDAFGVLQLSSSAVSVPEYYTGPIINVTRIGGIFADVSVKFRAVPMTARVGEDYSVASSDVVLLEGESSKAVPILIINDVVPELEETFRIELLNQTTGGALLGGLTQAVITILPSDDPYGSFVRNAGTIGDVVVQWRATVNGRPATGDLRPASGEVRFAPGETLKTLKVEVLADDVPEIDEVIKVELINASNGGNIGAEKVVDIFVPANGNPHGTVYFEQAVYRVQEPLEGVYIANITVRRSGGTFGLLEILYSTSEIDVVSNALKDGQNLLLYYDSPLSGALSTALSTHINITSATNILNFCAAFCLRQRACQAFSYTSAPRASCFWVTSGTHQLSSAPQTASYLKNTTAATSLFSSQAVAGSDYMTMTAKMAIMLDRSGMANLTVTILTDSLPEVDESFMIKILSVNLINMTTAIKNLPALQQPDTAVVTISMNGDAFGIFLLYSISPNATEDGLYLEAREEPRTSVLLVIERRGGSMGLVTVEWKYVGGTATPNADFSGMGETVIFAEGDVKKTFEIAITDDIEPEDNETIQIGLVSTEGGSRILPSSNTVTILILANDNAAGVVGFHTASQSVIVKEGVTKTGMAILSVQGRVAVVSVKASDEPFGLLSIAPSSLMITMEEKDTTVRIYINREFGASVATTFKCVCVFECEPDDVPVYTDTDGLIAEIRIDANDGIQGIVGWQNINYIVNETIGFLTLVAYRDAGTYGNVSLFFYALNLEAQLGLDFNVTPSMISFADGERHKYIEVQILDDNIPEGDETFQLILANPSVGLELGENTSATLNILANDDGNGIISFNNSEHFLLREPTSVSGHGESVATLYIIRDPPQGTFGSVTVQFTITDANGSLYTDDLTPSYGFVVLEDGVRFKTLEIWAVLDAEAEMNETFIVTLSSPTGGARLGHSLETFITVLQNQAPLGLFRISPSFNRTLDRMTVEEHNGRVLLTVSRSNGLESAVSVEWETRSGTAFGMRGEHPVLAVYQSIRDSFTSVWCQVPNEDSAVVLRLLKGPSQNQAILYRWQGILVPVEFISVENPSSCVGFAVNGSNYVAVSHAHSTMRTTARISLYHLQADLNLTHEHTLSVSGFGVKHFSVETQQYLIASSEIFEWTVDSFSLRQNLELQGITTVTLFRRSSGILQHMAVCMNRTSDTCLIYQWSSGHFQNPRSLTVNARVKQVESFDMGEDTFLALVTEAHLLLAGLKGSTLYAWRSDQRQFVEVLKSPSAQEFLYVPVRSFNLTKSLIVATGESNSVLYELTSVSNQSDFIPSSGELFFQPGVQELEIAVNVIDDDVPEVEEHFLVSLKNPKGGAEIGFRGQVTLFIPANDDAYGIMGFAQNSLMRDVDELVDDNPVSLTIERRRGRFGRLTVHWRAYENLDDIFPISGVVTFSESQAVSTISLNILADDIPELAEKVYIVLTKVTTIGLIDPSRGAIIDSQRGQANLTIKANGSPYGVIGWHLDSQYFITPEPQKSPSNITLSIVRDQGASGDVLVHYTTKVALHLPPVNQASEGVDYVAKEATVIMMENATVVLVTITIQPDDIPELAETFLVNITGVELVGRNTGAGQPSVRRPGLEIAEITIQENDDPRGILGFNISKGLYGEVLAYEVPPPGNILHLAVIRTAGRSGRVVLYWEVQAVTANTEDFSPSSGNLTFQDGQSVANLEIAIIDDTIVESAETFIVKLVRVVGGAHLGNETSVVISIPANDSPFGRFGFEELMVSVSEPSFVNDPASVATLTIVRNSGEGGVNLFWLLQEEAKEDLIPRNGSLVFKGTESKKTLVIQALADAVLEGEERFTIHLLSSKDEPVIDLVRGVATVVIQADMGALGTVGIADSSRNILIGEPVGNYNGTALISLVRGPGIFGEIEIYWNITPAVETEFEETSGKVVLKDRQSAATIQLKALDDEIPEEKRVYQLSLTSLTPGSSINPDRQNVIITMAASDLPHGLFSFSQSSLRANEGDRAVNVTVLRSMGLFGSVWVSYHTESRTAVSGQDFGHSSGRLVFRPGEASKVITPTILDDNLPEGPEDFILNITLVELLNASSMDFTVNENGLQIDQPPAIGNLSSIMVIIQKNDNAEGILEFDLNYVNITVEEDIGMLSIPVLRHIGSYGEITAEFISRGLTAHPDSDYILPNGSISFQNGQIYSYINVSIVDDLESELTEIFEVQLTGATAGAILGAHLIAWVTIAKSDSPSGVVRFINQSAITIPNPNSIIRLSLLIERAEGVLGDATVTWHILGPNSNEVLPTVNTDIGEPVNGSFSFRDGEGGVRSIELKILPHGEVEVVEKFVVVLSILSGEMDVDPKARAFTLSIDKFGDPNGVVQFTEQDLKERVYNEPSDSDGPLSISVLLTRREGVMGNITVFWKIMSDADTTGDFSNIQGFATILEGQRVAEIILTLLPDSVPELEESYTLRLMSVEGGAELDTNRSTTILKVRANDEPHGVFALYPQNQSLVVNAADRIRYLIISVTRLAGAFGNVSVGYIISFNTPGQSFTEDIMIGNILVKDGEQEASAKVPLSGQVFFATGFNFSVELKNVTLIGPLLSSPPKIQMEWNLAIVSVPEVAANAEVGFASLALSVTDVESGQCEALLRRTGLYGNVTVRWSAGFPPVQTPAGMVMLAHGQRGEVILFNAVNNTSGVTAHAIYLTSVESDSPGGARFRYGYTVAEVEPLGLYQFHRDSRHLVIEEDVQIITLYIQRFYGFRSNRSTISYETWPGTAHPRQDFVPIIDGQVLFDSRQSSAAIRLSILDDSLTEPDENFYVNLTSVHDLSASLPLAEVKPHIVSQNGIATITILANDVVGGFLSIGPALISISEDSPEVAPQLKLALRVRRTVGLTGVVSVKIRAYTGGLKSQEVDVAHFHQDHNGTWALEGEDFALETQIVTMLEGQNEVEVSVVILNDPEPEGQEAFFIYLSEAEGGAEIVSVPDELGFTSFAKIIILGSDLQNGIVGFSLSSQSGQVLDEDSENRTIALFLQRQENRAFEDVLVFWRVTFSMTVHSTVDHGVNLTRELQQTLGTALCRKGEVLCPLRLEVQPDKDPEYQVWFLVEVYRVGEGAAINQTARFANVTMLESDDPRGLVYFAQGSRLPVVTLRATSVRFQVYRDANTASAISVKYSMQVLQKAESIGPTLIWPAVAGQDFIRAEGTLTFDIGQRNVNLDVALTPDLGSSNPTPKRFRVLLSDATGGARVHPEFGWSNLTLVSDSDSQAIWALLDQLHQPLDESIINRVLQGLINKVSKDITQEQLTAVLEALNKILKDAEQTPLKDSSRGLTYDLMCAMAKPSRTDTRGLSHLAEVTERFAFTLVTDTECGAEGKRGRTILDTCPYFTIAAHYWYPTQINGHTFTGSNTDTFTLPGTLLEVPALPAESMALSACRKVHFTEYSTEHWFLTNTKASALNNKVFSVSVQSTGSKPLADGQEVVYRIHTPDRRWKPRQSLCLLWNQAAESWLSDGQFCRVVDESQNFVECACSHLSVYTVYAETGSLASFNEAFYAAGFICISDWFNNLGAFTAGYVKRLFLKYQLYLDLLAPPNHNLVFAFYTGHTFSKCKYFVAASTNEGPYFEAINFWQILVMNDEHTERRYLLYFLLSWGLPALVIIILVIVLLGGYGWSIHSVYGLVQGDLCFIPNVYAALCTAALVPLICIVGVLVIFIHAYQVTQHWKAYDDIYRGRTNSSEVPMMLYLFALITLVCVWAGLHMAYRYLWMLILLVILNIFLGLYVFSVFFIMHNQFFWPAKATYNVEMNGNRSPDSMYQGAGSATVGGGEISKSTQNLISAMEEVSADWERDSLRPSSQPSSIFKESPRDETYITEGGFINTNLVQDEESQDFDDLIFALKTGSGLNVSDSESTHGSHDGGSVANSQIVELRRIPIADTHL</sequence>
<dbReference type="InterPro" id="IPR013320">
    <property type="entry name" value="ConA-like_dom_sf"/>
</dbReference>
<dbReference type="InterPro" id="IPR038081">
    <property type="entry name" value="CalX-like_sf"/>
</dbReference>
<dbReference type="GO" id="GO:0007601">
    <property type="term" value="P:visual perception"/>
    <property type="evidence" value="ECO:0007669"/>
    <property type="project" value="TreeGrafter"/>
</dbReference>
<evidence type="ECO:0000256" key="17">
    <source>
        <dbReference type="ARBA" id="ARBA00023273"/>
    </source>
</evidence>
<dbReference type="InterPro" id="IPR046338">
    <property type="entry name" value="GAIN_dom_sf"/>
</dbReference>
<dbReference type="FunFam" id="2.60.40.2030:FF:000023">
    <property type="entry name" value="Adhesion G protein-coupled receptor V1"/>
    <property type="match status" value="1"/>
</dbReference>
<dbReference type="InterPro" id="IPR017964">
    <property type="entry name" value="DNA-dir_DNA_pol_B_CS"/>
</dbReference>
<dbReference type="GO" id="GO:0003676">
    <property type="term" value="F:nucleic acid binding"/>
    <property type="evidence" value="ECO:0007669"/>
    <property type="project" value="InterPro"/>
</dbReference>
<evidence type="ECO:0000256" key="12">
    <source>
        <dbReference type="ARBA" id="ARBA00023040"/>
    </source>
</evidence>
<dbReference type="PROSITE" id="PS50912">
    <property type="entry name" value="EAR"/>
    <property type="match status" value="1"/>
</dbReference>
<organism evidence="24 25">
    <name type="scientific">Triplophysa tibetana</name>
    <dbReference type="NCBI Taxonomy" id="1572043"/>
    <lineage>
        <taxon>Eukaryota</taxon>
        <taxon>Metazoa</taxon>
        <taxon>Chordata</taxon>
        <taxon>Craniata</taxon>
        <taxon>Vertebrata</taxon>
        <taxon>Euteleostomi</taxon>
        <taxon>Actinopterygii</taxon>
        <taxon>Neopterygii</taxon>
        <taxon>Teleostei</taxon>
        <taxon>Ostariophysi</taxon>
        <taxon>Cypriniformes</taxon>
        <taxon>Nemacheilidae</taxon>
        <taxon>Triplophysa</taxon>
    </lineage>
</organism>
<evidence type="ECO:0000256" key="10">
    <source>
        <dbReference type="ARBA" id="ARBA00022837"/>
    </source>
</evidence>
<evidence type="ECO:0000313" key="24">
    <source>
        <dbReference type="EMBL" id="KAA0716606.1"/>
    </source>
</evidence>
<dbReference type="GO" id="GO:0060171">
    <property type="term" value="C:stereocilium membrane"/>
    <property type="evidence" value="ECO:0007669"/>
    <property type="project" value="UniProtKB-SubCell"/>
</dbReference>
<dbReference type="InterPro" id="IPR057244">
    <property type="entry name" value="GAIN_B"/>
</dbReference>
<comment type="similarity">
    <text evidence="4">Belongs to the G-protein coupled receptor 2 family. Adhesion G-protein coupled receptor (ADGR) subfamily.</text>
</comment>
<keyword evidence="9" id="KW-0378">Hydrolase</keyword>
<dbReference type="GO" id="GO:0010855">
    <property type="term" value="F:adenylate cyclase inhibitor activity"/>
    <property type="evidence" value="ECO:0007669"/>
    <property type="project" value="TreeGrafter"/>
</dbReference>
<feature type="transmembrane region" description="Helical" evidence="22">
    <location>
        <begin position="5684"/>
        <end position="5708"/>
    </location>
</feature>
<evidence type="ECO:0000256" key="1">
    <source>
        <dbReference type="ARBA" id="ARBA00004289"/>
    </source>
</evidence>
<dbReference type="PROSITE" id="PS00116">
    <property type="entry name" value="DNA_POLYMERASE_B"/>
    <property type="match status" value="1"/>
</dbReference>
<keyword evidence="11 22" id="KW-1133">Transmembrane helix</keyword>
<dbReference type="GO" id="GO:0007605">
    <property type="term" value="P:sensory perception of sound"/>
    <property type="evidence" value="ECO:0007669"/>
    <property type="project" value="TreeGrafter"/>
</dbReference>
<evidence type="ECO:0000256" key="14">
    <source>
        <dbReference type="ARBA" id="ARBA00023157"/>
    </source>
</evidence>
<evidence type="ECO:0000313" key="25">
    <source>
        <dbReference type="Proteomes" id="UP000324632"/>
    </source>
</evidence>
<evidence type="ECO:0000256" key="6">
    <source>
        <dbReference type="ARBA" id="ARBA00022692"/>
    </source>
</evidence>
<feature type="region of interest" description="Disordered" evidence="21">
    <location>
        <begin position="1786"/>
        <end position="1811"/>
    </location>
</feature>
<protein>
    <recommendedName>
        <fullName evidence="18">Adhesion G-protein coupled receptor V1</fullName>
    </recommendedName>
    <alternativeName>
        <fullName evidence="20">G-protein coupled receptor 98</fullName>
    </alternativeName>
    <alternativeName>
        <fullName evidence="19">Very large G-protein coupled receptor 1</fullName>
    </alternativeName>
</protein>
<dbReference type="GO" id="GO:0071277">
    <property type="term" value="P:cellular response to calcium ion"/>
    <property type="evidence" value="ECO:0007669"/>
    <property type="project" value="TreeGrafter"/>
</dbReference>
<dbReference type="InterPro" id="IPR003644">
    <property type="entry name" value="Calx_beta"/>
</dbReference>
<proteinExistence type="inferred from homology"/>
<dbReference type="PANTHER" id="PTHR46682">
    <property type="entry name" value="ADHESION G-PROTEIN COUPLED RECEPTOR V1"/>
    <property type="match status" value="1"/>
</dbReference>
<keyword evidence="7" id="KW-0732">Signal</keyword>
<dbReference type="Gene3D" id="2.60.220.50">
    <property type="match status" value="1"/>
</dbReference>
<dbReference type="InterPro" id="IPR009039">
    <property type="entry name" value="EAR"/>
</dbReference>
<feature type="transmembrane region" description="Helical" evidence="22">
    <location>
        <begin position="5824"/>
        <end position="5849"/>
    </location>
</feature>
<feature type="transmembrane region" description="Helical" evidence="22">
    <location>
        <begin position="5896"/>
        <end position="5920"/>
    </location>
</feature>
<dbReference type="GO" id="GO:0001965">
    <property type="term" value="F:G-protein alpha-subunit binding"/>
    <property type="evidence" value="ECO:0007669"/>
    <property type="project" value="TreeGrafter"/>
</dbReference>
<dbReference type="GO" id="GO:0005737">
    <property type="term" value="C:cytoplasm"/>
    <property type="evidence" value="ECO:0007669"/>
    <property type="project" value="TreeGrafter"/>
</dbReference>
<evidence type="ECO:0000256" key="13">
    <source>
        <dbReference type="ARBA" id="ARBA00023136"/>
    </source>
</evidence>
<dbReference type="Gene3D" id="2.60.40.2030">
    <property type="match status" value="30"/>
</dbReference>
<keyword evidence="5" id="KW-1003">Cell membrane</keyword>
<evidence type="ECO:0000259" key="23">
    <source>
        <dbReference type="PROSITE" id="PS50221"/>
    </source>
</evidence>
<dbReference type="FunFam" id="2.60.40.2030:FF:000013">
    <property type="entry name" value="Adhesion G-protein coupled receptor V1"/>
    <property type="match status" value="1"/>
</dbReference>
<dbReference type="FunFam" id="2.60.40.2030:FF:000017">
    <property type="entry name" value="Adhesion G protein-coupled receptor V1"/>
    <property type="match status" value="5"/>
</dbReference>
<keyword evidence="15 24" id="KW-0675">Receptor</keyword>
<dbReference type="FunFam" id="2.60.40.2030:FF:000020">
    <property type="entry name" value="Adhesion G protein-coupled receptor V1"/>
    <property type="match status" value="2"/>
</dbReference>
<keyword evidence="6 22" id="KW-0812">Transmembrane</keyword>
<dbReference type="SUPFAM" id="SSF49899">
    <property type="entry name" value="Concanavalin A-like lectins/glucanases"/>
    <property type="match status" value="1"/>
</dbReference>
<dbReference type="SUPFAM" id="SSF141072">
    <property type="entry name" value="CalX-like"/>
    <property type="match status" value="34"/>
</dbReference>
<comment type="caution">
    <text evidence="24">The sequence shown here is derived from an EMBL/GenBank/DDBJ whole genome shotgun (WGS) entry which is preliminary data.</text>
</comment>
<evidence type="ECO:0000256" key="11">
    <source>
        <dbReference type="ARBA" id="ARBA00022989"/>
    </source>
</evidence>
<evidence type="ECO:0000256" key="3">
    <source>
        <dbReference type="ARBA" id="ARBA00004651"/>
    </source>
</evidence>
<dbReference type="GO" id="GO:0000166">
    <property type="term" value="F:nucleotide binding"/>
    <property type="evidence" value="ECO:0007669"/>
    <property type="project" value="InterPro"/>
</dbReference>
<gene>
    <name evidence="24" type="ORF">E1301_Tti018824</name>
</gene>
<dbReference type="GO" id="GO:0004930">
    <property type="term" value="F:G protein-coupled receptor activity"/>
    <property type="evidence" value="ECO:0007669"/>
    <property type="project" value="UniProtKB-KW"/>
</dbReference>
<accession>A0A5A9P745</accession>
<evidence type="ECO:0000256" key="20">
    <source>
        <dbReference type="ARBA" id="ARBA00083929"/>
    </source>
</evidence>
<evidence type="ECO:0000256" key="7">
    <source>
        <dbReference type="ARBA" id="ARBA00022729"/>
    </source>
</evidence>
<dbReference type="Gene3D" id="1.20.1070.10">
    <property type="entry name" value="Rhodopsin 7-helix transmembrane proteins"/>
    <property type="match status" value="1"/>
</dbReference>
<evidence type="ECO:0000256" key="4">
    <source>
        <dbReference type="ARBA" id="ARBA00007343"/>
    </source>
</evidence>
<dbReference type="PANTHER" id="PTHR46682:SF1">
    <property type="entry name" value="ADHESION G-PROTEIN COUPLED RECEPTOR V1"/>
    <property type="match status" value="1"/>
</dbReference>
<dbReference type="Proteomes" id="UP000324632">
    <property type="component" value="Chromosome 9"/>
</dbReference>
<dbReference type="Pfam" id="PF03160">
    <property type="entry name" value="Calx-beta"/>
    <property type="match status" value="31"/>
</dbReference>
<dbReference type="SMART" id="SM00237">
    <property type="entry name" value="Calx_beta"/>
    <property type="match status" value="18"/>
</dbReference>
<dbReference type="FunFam" id="2.60.40.2030:FF:000021">
    <property type="entry name" value="Adhesion G protein-coupled receptor V1"/>
    <property type="match status" value="1"/>
</dbReference>
<evidence type="ECO:0000256" key="9">
    <source>
        <dbReference type="ARBA" id="ARBA00022801"/>
    </source>
</evidence>
<evidence type="ECO:0000256" key="8">
    <source>
        <dbReference type="ARBA" id="ARBA00022737"/>
    </source>
</evidence>
<reference evidence="24 25" key="1">
    <citation type="journal article" date="2019" name="Mol. Ecol. Resour.">
        <title>Chromosome-level genome assembly of Triplophysa tibetana, a fish adapted to the harsh high-altitude environment of the Tibetan Plateau.</title>
        <authorList>
            <person name="Yang X."/>
            <person name="Liu H."/>
            <person name="Ma Z."/>
            <person name="Zou Y."/>
            <person name="Zou M."/>
            <person name="Mao Y."/>
            <person name="Li X."/>
            <person name="Wang H."/>
            <person name="Chen T."/>
            <person name="Wang W."/>
            <person name="Yang R."/>
        </authorList>
    </citation>
    <scope>NUCLEOTIDE SEQUENCE [LARGE SCALE GENOMIC DNA]</scope>
    <source>
        <strain evidence="24">TTIB1903HZAU</strain>
        <tissue evidence="24">Muscle</tissue>
    </source>
</reference>
<dbReference type="FunFam" id="2.60.40.2030:FF:000009">
    <property type="entry name" value="adhesion G-protein coupled receptor V1"/>
    <property type="match status" value="1"/>
</dbReference>
<dbReference type="PROSITE" id="PS50221">
    <property type="entry name" value="GAIN_B"/>
    <property type="match status" value="1"/>
</dbReference>
<dbReference type="Gene3D" id="2.60.120.200">
    <property type="match status" value="1"/>
</dbReference>
<keyword evidence="12" id="KW-0297">G-protein coupled receptor</keyword>
<evidence type="ECO:0000256" key="15">
    <source>
        <dbReference type="ARBA" id="ARBA00023170"/>
    </source>
</evidence>
<feature type="domain" description="GAIN-B" evidence="23">
    <location>
        <begin position="5519"/>
        <end position="5679"/>
    </location>
</feature>
<dbReference type="GO" id="GO:0016787">
    <property type="term" value="F:hydrolase activity"/>
    <property type="evidence" value="ECO:0007669"/>
    <property type="project" value="UniProtKB-KW"/>
</dbReference>
<feature type="transmembrane region" description="Helical" evidence="22">
    <location>
        <begin position="5870"/>
        <end position="5890"/>
    </location>
</feature>
<evidence type="ECO:0000256" key="16">
    <source>
        <dbReference type="ARBA" id="ARBA00023224"/>
    </source>
</evidence>
<dbReference type="FunFam" id="2.60.40.2030:FF:000048">
    <property type="entry name" value="Adhesion G-protein coupled receptor V1"/>
    <property type="match status" value="1"/>
</dbReference>
<keyword evidence="16" id="KW-0807">Transducer</keyword>
<evidence type="ECO:0000256" key="21">
    <source>
        <dbReference type="SAM" id="MobiDB-lite"/>
    </source>
</evidence>
<name>A0A5A9P745_9TELE</name>
<keyword evidence="14" id="KW-1015">Disulfide bond</keyword>
<keyword evidence="10" id="KW-0106">Calcium</keyword>
<evidence type="ECO:0000256" key="18">
    <source>
        <dbReference type="ARBA" id="ARBA00070037"/>
    </source>
</evidence>
<feature type="transmembrane region" description="Helical" evidence="22">
    <location>
        <begin position="5776"/>
        <end position="5804"/>
    </location>
</feature>
<dbReference type="GO" id="GO:0001917">
    <property type="term" value="C:photoreceptor inner segment"/>
    <property type="evidence" value="ECO:0007669"/>
    <property type="project" value="UniProtKB-SubCell"/>
</dbReference>
<evidence type="ECO:0000256" key="19">
    <source>
        <dbReference type="ARBA" id="ARBA00078072"/>
    </source>
</evidence>
<dbReference type="EMBL" id="SOYY01000009">
    <property type="protein sequence ID" value="KAA0716606.1"/>
    <property type="molecule type" value="Genomic_DNA"/>
</dbReference>
<keyword evidence="25" id="KW-1185">Reference proteome</keyword>
<evidence type="ECO:0000256" key="2">
    <source>
        <dbReference type="ARBA" id="ARBA00004437"/>
    </source>
</evidence>
<dbReference type="GO" id="GO:0048513">
    <property type="term" value="P:animal organ development"/>
    <property type="evidence" value="ECO:0007669"/>
    <property type="project" value="UniProtKB-ARBA"/>
</dbReference>
<dbReference type="FunFam" id="2.60.40.2030:FF:000007">
    <property type="entry name" value="Adhesion G-protein coupled receptor V1"/>
    <property type="match status" value="4"/>
</dbReference>
<evidence type="ECO:0000256" key="5">
    <source>
        <dbReference type="ARBA" id="ARBA00022475"/>
    </source>
</evidence>
<evidence type="ECO:0000256" key="22">
    <source>
        <dbReference type="SAM" id="Phobius"/>
    </source>
</evidence>
<comment type="subcellular location">
    <subcellularLocation>
        <location evidence="3">Cell membrane</location>
        <topology evidence="3">Multi-pass membrane protein</topology>
    </subcellularLocation>
    <subcellularLocation>
        <location evidence="1">Cell projection</location>
        <location evidence="1">Stereocilium membrane</location>
    </subcellularLocation>
    <subcellularLocation>
        <location evidence="2">Photoreceptor inner segment</location>
    </subcellularLocation>
</comment>
<dbReference type="Pfam" id="PF13385">
    <property type="entry name" value="Laminin_G_3"/>
    <property type="match status" value="1"/>
</dbReference>
<keyword evidence="8" id="KW-0677">Repeat</keyword>
<keyword evidence="13 22" id="KW-0472">Membrane</keyword>
<dbReference type="InterPro" id="IPR026919">
    <property type="entry name" value="ADGRV1"/>
</dbReference>
<keyword evidence="17" id="KW-0966">Cell projection</keyword>